<comment type="domain">
    <text evidence="15">The C-terminal domain has nuclease activity and interacts with RecD. It interacts with RecA, facilitating its loading onto ssDNA.</text>
</comment>
<feature type="binding site" evidence="16">
    <location>
        <begin position="47"/>
        <end position="54"/>
    </location>
    <ligand>
        <name>ATP</name>
        <dbReference type="ChEBI" id="CHEBI:30616"/>
    </ligand>
</feature>
<keyword evidence="4 15" id="KW-0227">DNA damage</keyword>
<accession>A0ABP4V721</accession>
<keyword evidence="21" id="KW-1185">Reference proteome</keyword>
<proteinExistence type="inferred from homology"/>
<comment type="catalytic activity">
    <reaction evidence="14 15">
        <text>ATP + H2O = ADP + phosphate + H(+)</text>
        <dbReference type="Rhea" id="RHEA:13065"/>
        <dbReference type="ChEBI" id="CHEBI:15377"/>
        <dbReference type="ChEBI" id="CHEBI:15378"/>
        <dbReference type="ChEBI" id="CHEBI:30616"/>
        <dbReference type="ChEBI" id="CHEBI:43474"/>
        <dbReference type="ChEBI" id="CHEBI:456216"/>
        <dbReference type="EC" id="5.6.2.4"/>
    </reaction>
</comment>
<keyword evidence="8 15" id="KW-0067">ATP-binding</keyword>
<dbReference type="PROSITE" id="PS51217">
    <property type="entry name" value="UVRD_HELICASE_CTER"/>
    <property type="match status" value="1"/>
</dbReference>
<dbReference type="PROSITE" id="PS51198">
    <property type="entry name" value="UVRD_HELICASE_ATP_BIND"/>
    <property type="match status" value="1"/>
</dbReference>
<comment type="similarity">
    <text evidence="15">Belongs to the helicase family. UvrD subfamily.</text>
</comment>
<comment type="caution">
    <text evidence="20">The sequence shown here is derived from an EMBL/GenBank/DDBJ whole genome shotgun (WGS) entry which is preliminary data.</text>
</comment>
<keyword evidence="3 15" id="KW-0547">Nucleotide-binding</keyword>
<keyword evidence="12 15" id="KW-0413">Isomerase</keyword>
<gene>
    <name evidence="15 20" type="primary">recB</name>
    <name evidence="20" type="ORF">GCM10009809_13760</name>
</gene>
<dbReference type="SUPFAM" id="SSF52540">
    <property type="entry name" value="P-loop containing nucleoside triphosphate hydrolases"/>
    <property type="match status" value="1"/>
</dbReference>
<keyword evidence="1 15" id="KW-0540">Nuclease</keyword>
<dbReference type="Pfam" id="PF00580">
    <property type="entry name" value="UvrD-helicase"/>
    <property type="match status" value="1"/>
</dbReference>
<keyword evidence="6 15" id="KW-0347">Helicase</keyword>
<evidence type="ECO:0000256" key="13">
    <source>
        <dbReference type="ARBA" id="ARBA00034617"/>
    </source>
</evidence>
<feature type="region of interest" description="Disordered" evidence="17">
    <location>
        <begin position="215"/>
        <end position="239"/>
    </location>
</feature>
<evidence type="ECO:0000256" key="10">
    <source>
        <dbReference type="ARBA" id="ARBA00023125"/>
    </source>
</evidence>
<evidence type="ECO:0000256" key="8">
    <source>
        <dbReference type="ARBA" id="ARBA00022840"/>
    </source>
</evidence>
<dbReference type="EC" id="5.6.2.4" evidence="15"/>
<evidence type="ECO:0000256" key="11">
    <source>
        <dbReference type="ARBA" id="ARBA00023204"/>
    </source>
</evidence>
<evidence type="ECO:0000256" key="15">
    <source>
        <dbReference type="HAMAP-Rule" id="MF_01485"/>
    </source>
</evidence>
<comment type="subunit">
    <text evidence="15">Heterotrimer of RecB, RecC and RecD. All subunits contribute to DNA-binding. Interacts with RecA.</text>
</comment>
<dbReference type="CDD" id="cd22352">
    <property type="entry name" value="RecB_C-like"/>
    <property type="match status" value="1"/>
</dbReference>
<dbReference type="InterPro" id="IPR014016">
    <property type="entry name" value="UvrD-like_ATP-bd"/>
</dbReference>
<feature type="region of interest" description="Disordered" evidence="17">
    <location>
        <begin position="441"/>
        <end position="515"/>
    </location>
</feature>
<feature type="binding site" evidence="15">
    <location>
        <position position="1158"/>
    </location>
    <ligand>
        <name>Mg(2+)</name>
        <dbReference type="ChEBI" id="CHEBI:18420"/>
    </ligand>
</feature>
<evidence type="ECO:0000313" key="21">
    <source>
        <dbReference type="Proteomes" id="UP001501138"/>
    </source>
</evidence>
<comment type="domain">
    <text evidence="15">The N-terminal DNA-binding domain is a ssDNA-dependent ATPase and has ATP-dependent 3'-5' helicase function. This domain interacts with RecC.</text>
</comment>
<evidence type="ECO:0000313" key="20">
    <source>
        <dbReference type="EMBL" id="GAA1719177.1"/>
    </source>
</evidence>
<keyword evidence="10 15" id="KW-0238">DNA-binding</keyword>
<dbReference type="InterPro" id="IPR027417">
    <property type="entry name" value="P-loop_NTPase"/>
</dbReference>
<dbReference type="PANTHER" id="PTHR11070">
    <property type="entry name" value="UVRD / RECB / PCRA DNA HELICASE FAMILY MEMBER"/>
    <property type="match status" value="1"/>
</dbReference>
<evidence type="ECO:0000256" key="14">
    <source>
        <dbReference type="ARBA" id="ARBA00048988"/>
    </source>
</evidence>
<evidence type="ECO:0000259" key="18">
    <source>
        <dbReference type="PROSITE" id="PS51198"/>
    </source>
</evidence>
<dbReference type="Pfam" id="PF12705">
    <property type="entry name" value="PDDEXK_1"/>
    <property type="match status" value="1"/>
</dbReference>
<dbReference type="RefSeq" id="WP_425553669.1">
    <property type="nucleotide sequence ID" value="NZ_BAAAPM010000003.1"/>
</dbReference>
<feature type="region of interest" description="Disordered" evidence="17">
    <location>
        <begin position="1058"/>
        <end position="1089"/>
    </location>
</feature>
<feature type="compositionally biased region" description="Acidic residues" evidence="17">
    <location>
        <begin position="925"/>
        <end position="937"/>
    </location>
</feature>
<evidence type="ECO:0000256" key="6">
    <source>
        <dbReference type="ARBA" id="ARBA00022806"/>
    </source>
</evidence>
<dbReference type="InterPro" id="IPR004586">
    <property type="entry name" value="RecB"/>
</dbReference>
<feature type="domain" description="UvrD-like helicase C-terminal" evidence="19">
    <location>
        <begin position="447"/>
        <end position="712"/>
    </location>
</feature>
<organism evidence="20 21">
    <name type="scientific">Isoptericola hypogeus</name>
    <dbReference type="NCBI Taxonomy" id="300179"/>
    <lineage>
        <taxon>Bacteria</taxon>
        <taxon>Bacillati</taxon>
        <taxon>Actinomycetota</taxon>
        <taxon>Actinomycetes</taxon>
        <taxon>Micrococcales</taxon>
        <taxon>Promicromonosporaceae</taxon>
        <taxon>Isoptericola</taxon>
    </lineage>
</organism>
<protein>
    <recommendedName>
        <fullName evidence="15">RecBCD enzyme subunit RecB</fullName>
        <ecNumber evidence="15">3.1.11.5</ecNumber>
        <ecNumber evidence="15">5.6.2.4</ecNumber>
    </recommendedName>
    <alternativeName>
        <fullName evidence="15">DNA 3'-5' helicase subunit RecB</fullName>
    </alternativeName>
    <alternativeName>
        <fullName evidence="15">Exonuclease V subunit RecB</fullName>
        <shortName evidence="15">ExoV subunit RecB</shortName>
    </alternativeName>
    <alternativeName>
        <fullName evidence="15">Helicase/nuclease RecBCD subunit RecB</fullName>
    </alternativeName>
</protein>
<feature type="region of interest" description="Disordered" evidence="17">
    <location>
        <begin position="1"/>
        <end position="24"/>
    </location>
</feature>
<comment type="miscellaneous">
    <text evidence="15">In the RecBCD complex, RecB has a slow 3'-5' helicase, an exonuclease activity and loads RecA onto ssDNA, RecD has a fast 5'-3' helicase activity, while RecC stimulates the ATPase and processivity of the RecB helicase and contributes to recognition of the Chi site.</text>
</comment>
<feature type="binding site" evidence="15">
    <location>
        <position position="1140"/>
    </location>
    <ligand>
        <name>Mg(2+)</name>
        <dbReference type="ChEBI" id="CHEBI:18420"/>
    </ligand>
</feature>
<evidence type="ECO:0000256" key="17">
    <source>
        <dbReference type="SAM" id="MobiDB-lite"/>
    </source>
</evidence>
<keyword evidence="9 15" id="KW-0460">Magnesium</keyword>
<dbReference type="HAMAP" id="MF_01485">
    <property type="entry name" value="RecB"/>
    <property type="match status" value="1"/>
</dbReference>
<feature type="compositionally biased region" description="Low complexity" evidence="17">
    <location>
        <begin position="1064"/>
        <end position="1080"/>
    </location>
</feature>
<sequence length="1267" mass="132063">MSLPERAADGPAGSAADTAASGMAGAPDRPVFDVCGPLPEGTTVLEASAGTGKTFTIAALATRFVAEGRAELRELMLVTFGRAATSELRDRVRERLVSTERALRGPDAAASGDPVVALLADVDAAELGRRRARLAAALSQLDAATITTTHGFCQQMLVALGIAADVDPAATFVPDVADLVREVADDLYVRRFADEAHPALTPSMAADLGRAAVSDHQAVVEPAEPGGASPSTPGALRRDVAQQTRDETLRRKRTQHLMDYDDLLVMLRDALAHPVHGATAAERVRARYRVVMVDEFQDTDPVQWEILRTAFVGHRTLVLIGDPKQAIYAFRGADVVAYLDAQQEATEVATLGTSWRSDGPLLRALDTVLGGAALGDERIVVRPVDAAHPGSRFDGGAPLRLRQVTRGALGLSPGETPPVGPPRQLVAADVAADIAARLGRDRLLDTSPVDPAETSPVDPVETSPGEPVETSPVEPVETSPVEPVETSPVEPVETSPVEPVETRVSTGSTDAGAWRPLEPRDIAVLTRTNAQAEAVRSALVVRGVPAVVSGLSSVFATPSARDWLTLLAALEQPGAHGRAAALALTPFVGWDAGRLATADDASHDALADTVRRWSRLLATRGVAALQETVTRDGLAERLLATTRGERWLTDLRHVGEVLHVAAVTEGLGAAALTAWLRRRIREAAQDYDEERSRRLETDAAAVQVVTVHASKGLEFGVVYVPFAWDRFEQQRPEVLRFHAGDGRRILHVGGPGSFGYDAALERHRGEERGEDLRLLYVALTRARHQVVAHWAPSKANTAKGALTRVVLGERTLGGEPAPHAAQPAMRDDAVRGALRGIADRSGGTIAVEEVGAEPSAERWRPAGRAAPDLGVAHLDRVPDQTWRRASYSALTAAAHDGPARGGLGPASGGASAPAGPGGPAGVVESEPEDAGLQDEPADGGTPSFLPVGQAGGAPVGAPGADLPSPMSGLPAGTGFGLLVHEVLEHVDTAAPDLDAELLARCAAAATSQVPGADPAELAAALGVVARTPLGPLAAGRTLAEIRPADRLAELEFELPLAGGDGSPAVGDVDAPDGEGPAAAGGAPGPRPGADGATLADVAALLGRHLGPDDPFAAYPADLAELAAADPTARRLRGYLTGSIDAVLRVPGADGAPRFLVVDYKTNRLGVPDTPLTAHDYRPDATVDAMRHAHYPLQLVLYLVALHRYLRWRVPGYDPDTHLGGGLYLFVRGMCGPATPTGPDGSPFGVVAWTPPPGLVPDLSALLDGGAA</sequence>
<evidence type="ECO:0000256" key="2">
    <source>
        <dbReference type="ARBA" id="ARBA00022723"/>
    </source>
</evidence>
<keyword evidence="5 15" id="KW-0378">Hydrolase</keyword>
<dbReference type="Pfam" id="PF13361">
    <property type="entry name" value="UvrD_C"/>
    <property type="match status" value="1"/>
</dbReference>
<feature type="region of interest" description="DNA-binding and helicase activity, interacts with RecC" evidence="15">
    <location>
        <begin position="1"/>
        <end position="846"/>
    </location>
</feature>
<feature type="binding site" evidence="15">
    <location>
        <position position="980"/>
    </location>
    <ligand>
        <name>Mg(2+)</name>
        <dbReference type="ChEBI" id="CHEBI:18420"/>
    </ligand>
</feature>
<feature type="active site" description="For nuclease activity" evidence="15">
    <location>
        <position position="1158"/>
    </location>
</feature>
<keyword evidence="7 15" id="KW-0269">Exonuclease</keyword>
<dbReference type="CDD" id="cd17932">
    <property type="entry name" value="DEXQc_UvrD"/>
    <property type="match status" value="1"/>
</dbReference>
<dbReference type="EMBL" id="BAAAPM010000003">
    <property type="protein sequence ID" value="GAA1719177.1"/>
    <property type="molecule type" value="Genomic_DNA"/>
</dbReference>
<keyword evidence="11 15" id="KW-0234">DNA repair</keyword>
<evidence type="ECO:0000256" key="12">
    <source>
        <dbReference type="ARBA" id="ARBA00023235"/>
    </source>
</evidence>
<dbReference type="InterPro" id="IPR011335">
    <property type="entry name" value="Restrct_endonuc-II-like"/>
</dbReference>
<dbReference type="Gene3D" id="3.90.320.10">
    <property type="match status" value="1"/>
</dbReference>
<feature type="compositionally biased region" description="Low complexity" evidence="17">
    <location>
        <begin position="466"/>
        <end position="499"/>
    </location>
</feature>
<dbReference type="InterPro" id="IPR014017">
    <property type="entry name" value="DNA_helicase_UvrD-like_C"/>
</dbReference>
<dbReference type="EC" id="3.1.11.5" evidence="15"/>
<dbReference type="PANTHER" id="PTHR11070:SF23">
    <property type="entry name" value="RECBCD ENZYME SUBUNIT RECB"/>
    <property type="match status" value="1"/>
</dbReference>
<feature type="region of interest" description="Nuclease activity, interacts with RecD and RecA" evidence="15">
    <location>
        <begin position="881"/>
        <end position="1267"/>
    </location>
</feature>
<evidence type="ECO:0000256" key="16">
    <source>
        <dbReference type="PROSITE-ProRule" id="PRU00560"/>
    </source>
</evidence>
<comment type="catalytic activity">
    <reaction evidence="13 15">
        <text>Couples ATP hydrolysis with the unwinding of duplex DNA by translocating in the 3'-5' direction.</text>
        <dbReference type="EC" id="5.6.2.4"/>
    </reaction>
</comment>
<feature type="domain" description="UvrD-like helicase ATP-binding" evidence="18">
    <location>
        <begin position="26"/>
        <end position="358"/>
    </location>
</feature>
<evidence type="ECO:0000256" key="3">
    <source>
        <dbReference type="ARBA" id="ARBA00022741"/>
    </source>
</evidence>
<name>A0ABP4V721_9MICO</name>
<evidence type="ECO:0000256" key="7">
    <source>
        <dbReference type="ARBA" id="ARBA00022839"/>
    </source>
</evidence>
<evidence type="ECO:0000256" key="1">
    <source>
        <dbReference type="ARBA" id="ARBA00022722"/>
    </source>
</evidence>
<comment type="catalytic activity">
    <reaction evidence="15">
        <text>Exonucleolytic cleavage (in the presence of ATP) in either 5'- to 3'- or 3'- to 5'-direction to yield 5'-phosphooligonucleotides.</text>
        <dbReference type="EC" id="3.1.11.5"/>
    </reaction>
</comment>
<evidence type="ECO:0000256" key="9">
    <source>
        <dbReference type="ARBA" id="ARBA00022842"/>
    </source>
</evidence>
<comment type="function">
    <text evidence="15">A helicase/nuclease that prepares dsDNA breaks (DSB) for recombinational DNA repair. Binds to DSBs and unwinds DNA via a highly rapid and processive ATP-dependent bidirectional helicase activity. Unwinds dsDNA until it encounters a Chi (crossover hotspot instigator) sequence from the 3' direction. Cuts ssDNA a few nucleotides 3' to the Chi site. The properties and activities of the enzyme are changed at Chi. The Chi-altered holoenzyme produces a long 3'-ssDNA overhang and facilitates RecA-binding to the ssDNA for homologous DNA recombination and repair. Holoenzyme degrades any linearized DNA that is unable to undergo homologous recombination. In the holoenzyme this subunit contributes ATPase, 3'-5' helicase, exonuclease activity and loads RecA onto ssDNA.</text>
</comment>
<dbReference type="InterPro" id="IPR038726">
    <property type="entry name" value="PDDEXK_AddAB-type"/>
</dbReference>
<feature type="compositionally biased region" description="Low complexity" evidence="17">
    <location>
        <begin position="9"/>
        <end position="24"/>
    </location>
</feature>
<feature type="region of interest" description="Disordered" evidence="17">
    <location>
        <begin position="895"/>
        <end position="962"/>
    </location>
</feature>
<dbReference type="Proteomes" id="UP001501138">
    <property type="component" value="Unassembled WGS sequence"/>
</dbReference>
<keyword evidence="2 15" id="KW-0479">Metal-binding</keyword>
<evidence type="ECO:0000256" key="4">
    <source>
        <dbReference type="ARBA" id="ARBA00022763"/>
    </source>
</evidence>
<evidence type="ECO:0000259" key="19">
    <source>
        <dbReference type="PROSITE" id="PS51217"/>
    </source>
</evidence>
<evidence type="ECO:0000256" key="5">
    <source>
        <dbReference type="ARBA" id="ARBA00022801"/>
    </source>
</evidence>
<comment type="cofactor">
    <cofactor evidence="15">
        <name>Mg(2+)</name>
        <dbReference type="ChEBI" id="CHEBI:18420"/>
    </cofactor>
    <text evidence="15">Binds 1 Mg(2+) ion per subunit.</text>
</comment>
<dbReference type="InterPro" id="IPR011604">
    <property type="entry name" value="PDDEXK-like_dom_sf"/>
</dbReference>
<dbReference type="Gene3D" id="3.40.50.300">
    <property type="entry name" value="P-loop containing nucleotide triphosphate hydrolases"/>
    <property type="match status" value="3"/>
</dbReference>
<dbReference type="SUPFAM" id="SSF52980">
    <property type="entry name" value="Restriction endonuclease-like"/>
    <property type="match status" value="2"/>
</dbReference>
<reference evidence="21" key="1">
    <citation type="journal article" date="2019" name="Int. J. Syst. Evol. Microbiol.">
        <title>The Global Catalogue of Microorganisms (GCM) 10K type strain sequencing project: providing services to taxonomists for standard genome sequencing and annotation.</title>
        <authorList>
            <consortium name="The Broad Institute Genomics Platform"/>
            <consortium name="The Broad Institute Genome Sequencing Center for Infectious Disease"/>
            <person name="Wu L."/>
            <person name="Ma J."/>
        </authorList>
    </citation>
    <scope>NUCLEOTIDE SEQUENCE [LARGE SCALE GENOMIC DNA]</scope>
    <source>
        <strain evidence="21">JCM 15589</strain>
    </source>
</reference>
<dbReference type="InterPro" id="IPR000212">
    <property type="entry name" value="DNA_helicase_UvrD/REP"/>
</dbReference>